<gene>
    <name evidence="1" type="ORF">LITE_LOCUS41678</name>
</gene>
<comment type="caution">
    <text evidence="1">The sequence shown here is derived from an EMBL/GenBank/DDBJ whole genome shotgun (WGS) entry which is preliminary data.</text>
</comment>
<organism evidence="1 2">
    <name type="scientific">Linum tenue</name>
    <dbReference type="NCBI Taxonomy" id="586396"/>
    <lineage>
        <taxon>Eukaryota</taxon>
        <taxon>Viridiplantae</taxon>
        <taxon>Streptophyta</taxon>
        <taxon>Embryophyta</taxon>
        <taxon>Tracheophyta</taxon>
        <taxon>Spermatophyta</taxon>
        <taxon>Magnoliopsida</taxon>
        <taxon>eudicotyledons</taxon>
        <taxon>Gunneridae</taxon>
        <taxon>Pentapetalae</taxon>
        <taxon>rosids</taxon>
        <taxon>fabids</taxon>
        <taxon>Malpighiales</taxon>
        <taxon>Linaceae</taxon>
        <taxon>Linum</taxon>
    </lineage>
</organism>
<dbReference type="EMBL" id="CAMGYJ010000009">
    <property type="protein sequence ID" value="CAI0540426.1"/>
    <property type="molecule type" value="Genomic_DNA"/>
</dbReference>
<dbReference type="Proteomes" id="UP001154282">
    <property type="component" value="Unassembled WGS sequence"/>
</dbReference>
<protein>
    <submittedName>
        <fullName evidence="1">Uncharacterized protein</fullName>
    </submittedName>
</protein>
<dbReference type="AlphaFoldDB" id="A0AAV0Q6B1"/>
<reference evidence="1" key="1">
    <citation type="submission" date="2022-08" db="EMBL/GenBank/DDBJ databases">
        <authorList>
            <person name="Gutierrez-Valencia J."/>
        </authorList>
    </citation>
    <scope>NUCLEOTIDE SEQUENCE</scope>
</reference>
<name>A0AAV0Q6B1_9ROSI</name>
<proteinExistence type="predicted"/>
<evidence type="ECO:0000313" key="1">
    <source>
        <dbReference type="EMBL" id="CAI0540426.1"/>
    </source>
</evidence>
<keyword evidence="2" id="KW-1185">Reference proteome</keyword>
<accession>A0AAV0Q6B1</accession>
<evidence type="ECO:0000313" key="2">
    <source>
        <dbReference type="Proteomes" id="UP001154282"/>
    </source>
</evidence>
<sequence>MYSSSLLRPKERKERMSVTQLMAMKMKQSVDAICVIMEEDDSGK</sequence>